<keyword evidence="3" id="KW-1185">Reference proteome</keyword>
<keyword evidence="2" id="KW-0378">Hydrolase</keyword>
<dbReference type="AlphaFoldDB" id="E8R841"/>
<dbReference type="KEGG" id="dmu:Desmu_0348"/>
<evidence type="ECO:0000313" key="2">
    <source>
        <dbReference type="EMBL" id="ADV64667.1"/>
    </source>
</evidence>
<evidence type="ECO:0000313" key="3">
    <source>
        <dbReference type="Proteomes" id="UP000001068"/>
    </source>
</evidence>
<dbReference type="STRING" id="765177.Desmu_0348"/>
<organism evidence="2 3">
    <name type="scientific">Desulfurococcus mucosus (strain ATCC 35584 / DSM 2162 / JCM 9187 / O7/1)</name>
    <dbReference type="NCBI Taxonomy" id="765177"/>
    <lineage>
        <taxon>Archaea</taxon>
        <taxon>Thermoproteota</taxon>
        <taxon>Thermoprotei</taxon>
        <taxon>Desulfurococcales</taxon>
        <taxon>Desulfurococcaceae</taxon>
        <taxon>Desulfurococcus</taxon>
    </lineage>
</organism>
<protein>
    <submittedName>
        <fullName evidence="2">Metal dependent phosphohydrolase</fullName>
    </submittedName>
</protein>
<dbReference type="EMBL" id="CP002363">
    <property type="protein sequence ID" value="ADV64667.1"/>
    <property type="molecule type" value="Genomic_DNA"/>
</dbReference>
<feature type="domain" description="HD/PDEase" evidence="1">
    <location>
        <begin position="67"/>
        <end position="257"/>
    </location>
</feature>
<dbReference type="SMART" id="SM00471">
    <property type="entry name" value="HDc"/>
    <property type="match status" value="1"/>
</dbReference>
<gene>
    <name evidence="2" type="ordered locus">Desmu_0348</name>
</gene>
<evidence type="ECO:0000259" key="1">
    <source>
        <dbReference type="SMART" id="SM00471"/>
    </source>
</evidence>
<dbReference type="GO" id="GO:0006203">
    <property type="term" value="P:dGTP catabolic process"/>
    <property type="evidence" value="ECO:0007669"/>
    <property type="project" value="TreeGrafter"/>
</dbReference>
<dbReference type="eggNOG" id="arCOG04430">
    <property type="taxonomic scope" value="Archaea"/>
</dbReference>
<dbReference type="InterPro" id="IPR050135">
    <property type="entry name" value="dGTPase-like"/>
</dbReference>
<dbReference type="InterPro" id="IPR006674">
    <property type="entry name" value="HD_domain"/>
</dbReference>
<dbReference type="RefSeq" id="WP_013561889.1">
    <property type="nucleotide sequence ID" value="NC_014961.1"/>
</dbReference>
<sequence precursor="true">MASQSGEQGGEPALSLFMPFNAQVRDPIYGYIDYVKGFEDEVIDSWVLQRLRYVYQLQAAHFIYPGATHTRFSHSLGVMYSSYRYMSFLMRSAVVSGIQGERRRSVLEYQRELIYASRLLGLLHDIGHGPFSHAFDRYVYKNKDFLGYRVGNHEVVGYLLYRSTVRDIIEKTLLRERERLQVDPEVLISLLDEGMKPPRGMRDFTDLQGKGVLGNSDFYDPSVPHGLENIVRLVVRDYVYTSDIMDYLRRDSYYTGVPVGQINDDWIMRNSYIVDKGGILTPAISSKALDEVARLFDARKIMYKHVYLHPVNQAFIETIGMLLPCIRGEIVEAVARVIEEGDAVAYLALTDHYVYSAFKKLLVNGLDNADCVDKAVARSALESLFIKRKPVWKMVKRIIADLRTAGHLYGRFGETLQKKIEEGVSSEVSTALPGRDIGHGDLKIMFDKIDIYPSAGAEVLNTLEVVELKDGRVIESSSKSLEEFAKESGLIPEALITVYINRLKYQVLTSEELRKISEIATRIVEDAIKGTRRESPETS</sequence>
<dbReference type="PANTHER" id="PTHR11373">
    <property type="entry name" value="DEOXYNUCLEOSIDE TRIPHOSPHATE TRIPHOSPHOHYDROLASE"/>
    <property type="match status" value="1"/>
</dbReference>
<reference evidence="3" key="1">
    <citation type="submission" date="2010-11" db="EMBL/GenBank/DDBJ databases">
        <title>The complete genome of Desulfurococcus mucosus DSM 2162.</title>
        <authorList>
            <consortium name="US DOE Joint Genome Institute (JGI-PGF)"/>
            <person name="Lucas S."/>
            <person name="Copeland A."/>
            <person name="Lapidus A."/>
            <person name="Bruce D."/>
            <person name="Goodwin L."/>
            <person name="Pitluck S."/>
            <person name="Kyrpides N."/>
            <person name="Mavromatis K."/>
            <person name="Pagani I."/>
            <person name="Ivanova N."/>
            <person name="Ovchinnikova G."/>
            <person name="Chertkov O."/>
            <person name="Held B."/>
            <person name="Brettin T."/>
            <person name="Detter J.C."/>
            <person name="Tapia R."/>
            <person name="Han C."/>
            <person name="Land M."/>
            <person name="Hauser L."/>
            <person name="Markowitz V."/>
            <person name="Cheng J.-F."/>
            <person name="Hugenholtz P."/>
            <person name="Woyke T."/>
            <person name="Wu D."/>
            <person name="Wirth R."/>
            <person name="Bilek Y."/>
            <person name="Hader T."/>
            <person name="Klenk H.-P."/>
            <person name="Eisen J.A."/>
        </authorList>
    </citation>
    <scope>NUCLEOTIDE SEQUENCE [LARGE SCALE GENOMIC DNA]</scope>
    <source>
        <strain evidence="3">ATCC 35584 / DSM 2162 / JCM 9187 / O7/1</strain>
    </source>
</reference>
<dbReference type="Proteomes" id="UP000001068">
    <property type="component" value="Chromosome"/>
</dbReference>
<name>E8R841_DESM0</name>
<dbReference type="GeneID" id="10153041"/>
<dbReference type="CDD" id="cd00077">
    <property type="entry name" value="HDc"/>
    <property type="match status" value="1"/>
</dbReference>
<reference evidence="2 3" key="2">
    <citation type="journal article" date="2011" name="Stand. Genomic Sci.">
        <title>Complete genome sequence of Desulfurococcus mucosus type strain (O7/1).</title>
        <authorList>
            <person name="Wirth R."/>
            <person name="Chertkov O."/>
            <person name="Held B."/>
            <person name="Lapidus A."/>
            <person name="Nolan M."/>
            <person name="Lucas S."/>
            <person name="Hammon N."/>
            <person name="Deshpande S."/>
            <person name="Cheng J.F."/>
            <person name="Tapia R."/>
            <person name="Han C."/>
            <person name="Goodwin L."/>
            <person name="Pitluck S."/>
            <person name="Liolios K."/>
            <person name="Ioanna P."/>
            <person name="Ivanova N."/>
            <person name="Mavromatis K."/>
            <person name="Mikhailova N."/>
            <person name="Pati A."/>
            <person name="Chen A."/>
            <person name="Palaniappan K."/>
            <person name="Land M."/>
            <person name="Hauser L."/>
            <person name="Chang Y.J."/>
            <person name="Jeffries C.D."/>
            <person name="Bilek Y."/>
            <person name="Hader T."/>
            <person name="Rohde M."/>
            <person name="Spring S."/>
            <person name="Sikorski J."/>
            <person name="Goker M."/>
            <person name="Woyke T."/>
            <person name="Bristow J."/>
            <person name="Eisen J.A."/>
            <person name="Markowitz V."/>
            <person name="Hugenholtz P."/>
            <person name="Kyrpides N.C."/>
            <person name="Klenk H.P."/>
        </authorList>
    </citation>
    <scope>NUCLEOTIDE SEQUENCE [LARGE SCALE GENOMIC DNA]</scope>
    <source>
        <strain evidence="3">ATCC 35584 / DSM 2162 / JCM 9187 / O7/1</strain>
    </source>
</reference>
<dbReference type="Gene3D" id="1.10.3210.10">
    <property type="entry name" value="Hypothetical protein af1432"/>
    <property type="match status" value="1"/>
</dbReference>
<dbReference type="PANTHER" id="PTHR11373:SF4">
    <property type="entry name" value="DEOXYNUCLEOSIDE TRIPHOSPHATE TRIPHOSPHOHYDROLASE SAMHD1"/>
    <property type="match status" value="1"/>
</dbReference>
<dbReference type="GO" id="GO:0008832">
    <property type="term" value="F:dGTPase activity"/>
    <property type="evidence" value="ECO:0007669"/>
    <property type="project" value="TreeGrafter"/>
</dbReference>
<dbReference type="SUPFAM" id="SSF109604">
    <property type="entry name" value="HD-domain/PDEase-like"/>
    <property type="match status" value="1"/>
</dbReference>
<accession>E8R841</accession>
<dbReference type="Pfam" id="PF01966">
    <property type="entry name" value="HD"/>
    <property type="match status" value="1"/>
</dbReference>
<dbReference type="InterPro" id="IPR003607">
    <property type="entry name" value="HD/PDEase_dom"/>
</dbReference>
<dbReference type="HOGENOM" id="CLU_026821_3_2_2"/>
<proteinExistence type="predicted"/>